<proteinExistence type="predicted"/>
<name>A0A1B6MP53_9HEMI</name>
<organism evidence="1">
    <name type="scientific">Graphocephala atropunctata</name>
    <dbReference type="NCBI Taxonomy" id="36148"/>
    <lineage>
        <taxon>Eukaryota</taxon>
        <taxon>Metazoa</taxon>
        <taxon>Ecdysozoa</taxon>
        <taxon>Arthropoda</taxon>
        <taxon>Hexapoda</taxon>
        <taxon>Insecta</taxon>
        <taxon>Pterygota</taxon>
        <taxon>Neoptera</taxon>
        <taxon>Paraneoptera</taxon>
        <taxon>Hemiptera</taxon>
        <taxon>Auchenorrhyncha</taxon>
        <taxon>Membracoidea</taxon>
        <taxon>Cicadellidae</taxon>
        <taxon>Cicadellinae</taxon>
        <taxon>Cicadellini</taxon>
        <taxon>Graphocephala</taxon>
    </lineage>
</organism>
<protein>
    <submittedName>
        <fullName evidence="1">Uncharacterized protein</fullName>
    </submittedName>
</protein>
<sequence length="142" mass="16397">QLEMILYDTSGDTDFNFNEYFLQKGSALVINKGKNYHEDKPELVKEDFTPAISQAMPKPVNYFTALSPNLKQFILWKRSPQRKCDVPSNCKCASTVFEESQVKEYCFPNLVKDLQYRPDKELNKCKSGENDLSQLEQDTLPT</sequence>
<feature type="non-terminal residue" evidence="1">
    <location>
        <position position="1"/>
    </location>
</feature>
<reference evidence="1" key="1">
    <citation type="submission" date="2015-11" db="EMBL/GenBank/DDBJ databases">
        <title>De novo transcriptome assembly of four potential Pierce s Disease insect vectors from Arizona vineyards.</title>
        <authorList>
            <person name="Tassone E.E."/>
        </authorList>
    </citation>
    <scope>NUCLEOTIDE SEQUENCE</scope>
</reference>
<accession>A0A1B6MP53</accession>
<dbReference type="AlphaFoldDB" id="A0A1B6MP53"/>
<feature type="non-terminal residue" evidence="1">
    <location>
        <position position="142"/>
    </location>
</feature>
<evidence type="ECO:0000313" key="1">
    <source>
        <dbReference type="EMBL" id="JAT37736.1"/>
    </source>
</evidence>
<gene>
    <name evidence="1" type="ORF">g.25907</name>
</gene>
<dbReference type="EMBL" id="GEBQ01002241">
    <property type="protein sequence ID" value="JAT37736.1"/>
    <property type="molecule type" value="Transcribed_RNA"/>
</dbReference>